<dbReference type="EMBL" id="OOIP01000001">
    <property type="protein sequence ID" value="SPO34683.1"/>
    <property type="molecule type" value="Genomic_DNA"/>
</dbReference>
<sequence>MRHLICKFICSLVGGGRPLAESQASTAAAPSPAVSCLVASRLGVVSARVPGLQRGARPSLLPATPTLGSLACHAVWPACLAQAGPPPAAAAALHGDRQAARRRLTTSHPPPSSAHRAPEYQAAAFGLQLRAASPTGPTHLPPPLHTPGARLAKRSSSSAGGSPTYTRPLGTRHRTLAAALSAGEAATQAPSASPPRIDRNRNDAEPSAPPPPARRSRRPGASWTCAPSSRPRWAHTAQLETRRSTPGGVEGRKDKASKQASQGDLCTEVRARLRSIGRVPPASAPDVRAATGAVLRPPRH</sequence>
<name>A0A5C3EQT8_9BASI</name>
<keyword evidence="3" id="KW-1185">Reference proteome</keyword>
<accession>A0A5C3EQT8</accession>
<evidence type="ECO:0000313" key="2">
    <source>
        <dbReference type="EMBL" id="SPO34683.1"/>
    </source>
</evidence>
<feature type="region of interest" description="Disordered" evidence="1">
    <location>
        <begin position="276"/>
        <end position="300"/>
    </location>
</feature>
<evidence type="ECO:0000256" key="1">
    <source>
        <dbReference type="SAM" id="MobiDB-lite"/>
    </source>
</evidence>
<proteinExistence type="predicted"/>
<reference evidence="2 3" key="1">
    <citation type="submission" date="2018-03" db="EMBL/GenBank/DDBJ databases">
        <authorList>
            <person name="Guldener U."/>
        </authorList>
    </citation>
    <scope>NUCLEOTIDE SEQUENCE [LARGE SCALE GENOMIC DNA]</scope>
    <source>
        <strain evidence="2 3">DAOM196992</strain>
    </source>
</reference>
<dbReference type="Proteomes" id="UP000323386">
    <property type="component" value="Unassembled WGS sequence"/>
</dbReference>
<gene>
    <name evidence="2" type="ORF">PSFLO_00154</name>
</gene>
<feature type="compositionally biased region" description="Low complexity" evidence="1">
    <location>
        <begin position="177"/>
        <end position="189"/>
    </location>
</feature>
<dbReference type="AlphaFoldDB" id="A0A5C3EQT8"/>
<feature type="region of interest" description="Disordered" evidence="1">
    <location>
        <begin position="132"/>
        <end position="264"/>
    </location>
</feature>
<organism evidence="2 3">
    <name type="scientific">Pseudozyma flocculosa</name>
    <dbReference type="NCBI Taxonomy" id="84751"/>
    <lineage>
        <taxon>Eukaryota</taxon>
        <taxon>Fungi</taxon>
        <taxon>Dikarya</taxon>
        <taxon>Basidiomycota</taxon>
        <taxon>Ustilaginomycotina</taxon>
        <taxon>Ustilaginomycetes</taxon>
        <taxon>Ustilaginales</taxon>
        <taxon>Ustilaginaceae</taxon>
        <taxon>Pseudozyma</taxon>
    </lineage>
</organism>
<feature type="compositionally biased region" description="Polar residues" evidence="1">
    <location>
        <begin position="154"/>
        <end position="165"/>
    </location>
</feature>
<feature type="region of interest" description="Disordered" evidence="1">
    <location>
        <begin position="94"/>
        <end position="117"/>
    </location>
</feature>
<protein>
    <submittedName>
        <fullName evidence="2">Uncharacterized protein</fullName>
    </submittedName>
</protein>
<evidence type="ECO:0000313" key="3">
    <source>
        <dbReference type="Proteomes" id="UP000323386"/>
    </source>
</evidence>